<reference evidence="10 11" key="1">
    <citation type="journal article" date="2018" name="Nat. Biotechnol.">
        <title>A standardized bacterial taxonomy based on genome phylogeny substantially revises the tree of life.</title>
        <authorList>
            <person name="Parks D.H."/>
            <person name="Chuvochina M."/>
            <person name="Waite D.W."/>
            <person name="Rinke C."/>
            <person name="Skarshewski A."/>
            <person name="Chaumeil P.A."/>
            <person name="Hugenholtz P."/>
        </authorList>
    </citation>
    <scope>NUCLEOTIDE SEQUENCE [LARGE SCALE GENOMIC DNA]</scope>
    <source>
        <strain evidence="10">UBA11728</strain>
    </source>
</reference>
<keyword evidence="7" id="KW-0443">Lipid metabolism</keyword>
<dbReference type="PROSITE" id="PS50146">
    <property type="entry name" value="DAGK"/>
    <property type="match status" value="1"/>
</dbReference>
<evidence type="ECO:0000256" key="7">
    <source>
        <dbReference type="ARBA" id="ARBA00023209"/>
    </source>
</evidence>
<dbReference type="GO" id="GO:0016301">
    <property type="term" value="F:kinase activity"/>
    <property type="evidence" value="ECO:0007669"/>
    <property type="project" value="UniProtKB-KW"/>
</dbReference>
<keyword evidence="6" id="KW-0067">ATP-binding</keyword>
<dbReference type="EMBL" id="DPVV01000151">
    <property type="protein sequence ID" value="HCL01634.1"/>
    <property type="molecule type" value="Genomic_DNA"/>
</dbReference>
<evidence type="ECO:0000313" key="10">
    <source>
        <dbReference type="EMBL" id="HCL01634.1"/>
    </source>
</evidence>
<dbReference type="InterPro" id="IPR050187">
    <property type="entry name" value="Lipid_Phosphate_FormReg"/>
</dbReference>
<keyword evidence="8" id="KW-1208">Phospholipid metabolism</keyword>
<evidence type="ECO:0000256" key="2">
    <source>
        <dbReference type="ARBA" id="ARBA00005983"/>
    </source>
</evidence>
<protein>
    <submittedName>
        <fullName evidence="10">Diacylglycerol kinase</fullName>
    </submittedName>
</protein>
<dbReference type="Pfam" id="PF19279">
    <property type="entry name" value="YegS_C"/>
    <property type="match status" value="1"/>
</dbReference>
<comment type="caution">
    <text evidence="10">The sequence shown here is derived from an EMBL/GenBank/DDBJ whole genome shotgun (WGS) entry which is preliminary data.</text>
</comment>
<keyword evidence="5 10" id="KW-0418">Kinase</keyword>
<keyword evidence="3" id="KW-0808">Transferase</keyword>
<dbReference type="PANTHER" id="PTHR12358">
    <property type="entry name" value="SPHINGOSINE KINASE"/>
    <property type="match status" value="1"/>
</dbReference>
<keyword evidence="7" id="KW-0444">Lipid biosynthesis</keyword>
<dbReference type="InterPro" id="IPR005218">
    <property type="entry name" value="Diacylglycerol/lipid_kinase"/>
</dbReference>
<proteinExistence type="inferred from homology"/>
<keyword evidence="4" id="KW-0547">Nucleotide-binding</keyword>
<dbReference type="AlphaFoldDB" id="A0A3D2X3Z6"/>
<accession>A0A3D2X3Z6</accession>
<dbReference type="InterPro" id="IPR016064">
    <property type="entry name" value="NAD/diacylglycerol_kinase_sf"/>
</dbReference>
<dbReference type="InterPro" id="IPR045540">
    <property type="entry name" value="YegS/DAGK_C"/>
</dbReference>
<dbReference type="SUPFAM" id="SSF111331">
    <property type="entry name" value="NAD kinase/diacylglycerol kinase-like"/>
    <property type="match status" value="1"/>
</dbReference>
<name>A0A3D2X3Z6_9FIRM</name>
<dbReference type="InterPro" id="IPR001206">
    <property type="entry name" value="Diacylglycerol_kinase_cat_dom"/>
</dbReference>
<comment type="similarity">
    <text evidence="2">Belongs to the diacylglycerol/lipid kinase family.</text>
</comment>
<dbReference type="Pfam" id="PF00781">
    <property type="entry name" value="DAGK_cat"/>
    <property type="match status" value="1"/>
</dbReference>
<organism evidence="10 11">
    <name type="scientific">Lachnoclostridium phytofermentans</name>
    <dbReference type="NCBI Taxonomy" id="66219"/>
    <lineage>
        <taxon>Bacteria</taxon>
        <taxon>Bacillati</taxon>
        <taxon>Bacillota</taxon>
        <taxon>Clostridia</taxon>
        <taxon>Lachnospirales</taxon>
        <taxon>Lachnospiraceae</taxon>
    </lineage>
</organism>
<evidence type="ECO:0000256" key="1">
    <source>
        <dbReference type="ARBA" id="ARBA00001946"/>
    </source>
</evidence>
<dbReference type="GO" id="GO:0005524">
    <property type="term" value="F:ATP binding"/>
    <property type="evidence" value="ECO:0007669"/>
    <property type="project" value="UniProtKB-KW"/>
</dbReference>
<dbReference type="Gene3D" id="3.40.50.10330">
    <property type="entry name" value="Probable inorganic polyphosphate/atp-NAD kinase, domain 1"/>
    <property type="match status" value="1"/>
</dbReference>
<sequence length="305" mass="33359">MYHFIINPHSKTGKAKDLWQGLRKRLENEGIDYKEYFTTGRGHATQISKEICAIDNEKKTIVIVGGDGTANEVINGIDNYENVLLGYIPMGSSNDLARGLLLPKNPAEALDRVLNPKKIRAVDHGQVTFQDGFSRRFSVSSGIGYDAAICQVALTSKIKSFLNKIGVGKLTYLLIGIKEIFASIPCDATVIADGITYPIKNLIFMASLIQKCEGGGLLMAPDASDNDRKLSICLVSNISKLKILFVMPTIFFGKHTKIKGVQMITCSSVSIHTHSPLYVHTDGETHGRHTDITLSCTSDQVSIIT</sequence>
<evidence type="ECO:0000256" key="8">
    <source>
        <dbReference type="ARBA" id="ARBA00023264"/>
    </source>
</evidence>
<dbReference type="InterPro" id="IPR017438">
    <property type="entry name" value="ATP-NAD_kinase_N"/>
</dbReference>
<dbReference type="NCBIfam" id="TIGR00147">
    <property type="entry name" value="YegS/Rv2252/BmrU family lipid kinase"/>
    <property type="match status" value="1"/>
</dbReference>
<feature type="domain" description="DAGKc" evidence="9">
    <location>
        <begin position="1"/>
        <end position="131"/>
    </location>
</feature>
<dbReference type="PANTHER" id="PTHR12358:SF54">
    <property type="entry name" value="SPHINGOSINE KINASE RELATED PROTEIN"/>
    <property type="match status" value="1"/>
</dbReference>
<dbReference type="SMART" id="SM00046">
    <property type="entry name" value="DAGKc"/>
    <property type="match status" value="1"/>
</dbReference>
<comment type="cofactor">
    <cofactor evidence="1">
        <name>Mg(2+)</name>
        <dbReference type="ChEBI" id="CHEBI:18420"/>
    </cofactor>
</comment>
<keyword evidence="7" id="KW-0594">Phospholipid biosynthesis</keyword>
<evidence type="ECO:0000256" key="6">
    <source>
        <dbReference type="ARBA" id="ARBA00022840"/>
    </source>
</evidence>
<dbReference type="Proteomes" id="UP000262969">
    <property type="component" value="Unassembled WGS sequence"/>
</dbReference>
<evidence type="ECO:0000256" key="3">
    <source>
        <dbReference type="ARBA" id="ARBA00022679"/>
    </source>
</evidence>
<evidence type="ECO:0000313" key="11">
    <source>
        <dbReference type="Proteomes" id="UP000262969"/>
    </source>
</evidence>
<dbReference type="GO" id="GO:0008654">
    <property type="term" value="P:phospholipid biosynthetic process"/>
    <property type="evidence" value="ECO:0007669"/>
    <property type="project" value="UniProtKB-KW"/>
</dbReference>
<evidence type="ECO:0000259" key="9">
    <source>
        <dbReference type="PROSITE" id="PS50146"/>
    </source>
</evidence>
<evidence type="ECO:0000256" key="4">
    <source>
        <dbReference type="ARBA" id="ARBA00022741"/>
    </source>
</evidence>
<evidence type="ECO:0000256" key="5">
    <source>
        <dbReference type="ARBA" id="ARBA00022777"/>
    </source>
</evidence>
<dbReference type="Gene3D" id="2.60.200.40">
    <property type="match status" value="1"/>
</dbReference>
<gene>
    <name evidence="10" type="ORF">DHW61_04335</name>
</gene>